<gene>
    <name evidence="2" type="ORF">GP473_01060</name>
</gene>
<organism evidence="2 3">
    <name type="scientific">Corynebacterium anserum</name>
    <dbReference type="NCBI Taxonomy" id="2684406"/>
    <lineage>
        <taxon>Bacteria</taxon>
        <taxon>Bacillati</taxon>
        <taxon>Actinomycetota</taxon>
        <taxon>Actinomycetes</taxon>
        <taxon>Mycobacteriales</taxon>
        <taxon>Corynebacteriaceae</taxon>
        <taxon>Corynebacterium</taxon>
    </lineage>
</organism>
<dbReference type="Pfam" id="PF13640">
    <property type="entry name" value="2OG-FeII_Oxy_3"/>
    <property type="match status" value="1"/>
</dbReference>
<proteinExistence type="predicted"/>
<feature type="domain" description="Prolyl 4-hydroxylase alpha subunit Fe(2+) 2OG dioxygenase" evidence="1">
    <location>
        <begin position="92"/>
        <end position="193"/>
    </location>
</feature>
<protein>
    <recommendedName>
        <fullName evidence="1">Prolyl 4-hydroxylase alpha subunit Fe(2+) 2OG dioxygenase domain-containing protein</fullName>
    </recommendedName>
</protein>
<accession>A0A7G7YQS1</accession>
<evidence type="ECO:0000259" key="1">
    <source>
        <dbReference type="Pfam" id="PF13640"/>
    </source>
</evidence>
<dbReference type="KEGG" id="cans:GP473_01060"/>
<keyword evidence="3" id="KW-1185">Reference proteome</keyword>
<dbReference type="EMBL" id="CP046883">
    <property type="protein sequence ID" value="QNH96841.1"/>
    <property type="molecule type" value="Genomic_DNA"/>
</dbReference>
<dbReference type="AlphaFoldDB" id="A0A7G7YQS1"/>
<dbReference type="Gene3D" id="2.60.120.620">
    <property type="entry name" value="q2cbj1_9rhob like domain"/>
    <property type="match status" value="1"/>
</dbReference>
<evidence type="ECO:0000313" key="2">
    <source>
        <dbReference type="EMBL" id="QNH96841.1"/>
    </source>
</evidence>
<evidence type="ECO:0000313" key="3">
    <source>
        <dbReference type="Proteomes" id="UP000515275"/>
    </source>
</evidence>
<reference evidence="2 3" key="1">
    <citation type="submission" date="2019-12" db="EMBL/GenBank/DDBJ databases">
        <title>Corynebacterium sp. nov., isolated from feces of the Anser Albifrons in China.</title>
        <authorList>
            <person name="Liu Q."/>
        </authorList>
    </citation>
    <scope>NUCLEOTIDE SEQUENCE [LARGE SCALE GENOMIC DNA]</scope>
    <source>
        <strain evidence="2 3">23H37-10</strain>
    </source>
</reference>
<dbReference type="Proteomes" id="UP000515275">
    <property type="component" value="Chromosome"/>
</dbReference>
<sequence>MSEGIIVTNNQLIKVIDDALPEDLFAQALKDIQTEKLSATLGSINPIFDGFASRGPAREGFDPESKWRKELFQVLTTNSGIDVKQFYWRSTIYASGSGISWHLDQGDGRSYAFNYYCIDTWDIDWGGELLYLNKPVSTRQGLSEGALSSAGSELQLIYPRPNRLALIYPGCAHRVTPVSKRAGDHYRSTWTGFAF</sequence>
<dbReference type="InterPro" id="IPR044862">
    <property type="entry name" value="Pro_4_hyd_alph_FE2OG_OXY"/>
</dbReference>
<name>A0A7G7YQS1_9CORY</name>